<evidence type="ECO:0000313" key="2">
    <source>
        <dbReference type="EMBL" id="CAG8827884.1"/>
    </source>
</evidence>
<reference evidence="2 3" key="1">
    <citation type="submission" date="2021-06" db="EMBL/GenBank/DDBJ databases">
        <authorList>
            <person name="Kallberg Y."/>
            <person name="Tangrot J."/>
            <person name="Rosling A."/>
        </authorList>
    </citation>
    <scope>NUCLEOTIDE SEQUENCE [LARGE SCALE GENOMIC DNA]</scope>
    <source>
        <strain evidence="2 3">120-4 pot B 10/14</strain>
    </source>
</reference>
<evidence type="ECO:0000313" key="3">
    <source>
        <dbReference type="Proteomes" id="UP000789901"/>
    </source>
</evidence>
<proteinExistence type="predicted"/>
<protein>
    <submittedName>
        <fullName evidence="2">42799_t:CDS:1</fullName>
    </submittedName>
</protein>
<evidence type="ECO:0000256" key="1">
    <source>
        <dbReference type="SAM" id="MobiDB-lite"/>
    </source>
</evidence>
<sequence>QKLPKIEDSLQQKWELLIVIQDPEMQQTRECPTNSSAFELIRKHNRRCGLCREIGYNSRTCPRVESANEDSHEDSQEDSYENSYEDSYEDSS</sequence>
<gene>
    <name evidence="2" type="ORF">GMARGA_LOCUS29545</name>
</gene>
<accession>A0ABN7WDI5</accession>
<comment type="caution">
    <text evidence="2">The sequence shown here is derived from an EMBL/GenBank/DDBJ whole genome shotgun (WGS) entry which is preliminary data.</text>
</comment>
<feature type="region of interest" description="Disordered" evidence="1">
    <location>
        <begin position="62"/>
        <end position="92"/>
    </location>
</feature>
<dbReference type="Proteomes" id="UP000789901">
    <property type="component" value="Unassembled WGS sequence"/>
</dbReference>
<feature type="non-terminal residue" evidence="2">
    <location>
        <position position="1"/>
    </location>
</feature>
<name>A0ABN7WDI5_GIGMA</name>
<dbReference type="EMBL" id="CAJVQB010039940">
    <property type="protein sequence ID" value="CAG8827884.1"/>
    <property type="molecule type" value="Genomic_DNA"/>
</dbReference>
<organism evidence="2 3">
    <name type="scientific">Gigaspora margarita</name>
    <dbReference type="NCBI Taxonomy" id="4874"/>
    <lineage>
        <taxon>Eukaryota</taxon>
        <taxon>Fungi</taxon>
        <taxon>Fungi incertae sedis</taxon>
        <taxon>Mucoromycota</taxon>
        <taxon>Glomeromycotina</taxon>
        <taxon>Glomeromycetes</taxon>
        <taxon>Diversisporales</taxon>
        <taxon>Gigasporaceae</taxon>
        <taxon>Gigaspora</taxon>
    </lineage>
</organism>
<keyword evidence="3" id="KW-1185">Reference proteome</keyword>
<feature type="compositionally biased region" description="Acidic residues" evidence="1">
    <location>
        <begin position="75"/>
        <end position="92"/>
    </location>
</feature>